<evidence type="ECO:0000313" key="2">
    <source>
        <dbReference type="Proteomes" id="UP000026915"/>
    </source>
</evidence>
<dbReference type="HOGENOM" id="CLU_2946324_0_0_1"/>
<gene>
    <name evidence="1" type="ORF">TCM_037951</name>
</gene>
<dbReference type="AlphaFoldDB" id="A0A061GMZ3"/>
<dbReference type="Proteomes" id="UP000026915">
    <property type="component" value="Chromosome 9"/>
</dbReference>
<proteinExistence type="predicted"/>
<protein>
    <submittedName>
        <fullName evidence="1">Uncharacterized protein</fullName>
    </submittedName>
</protein>
<keyword evidence="2" id="KW-1185">Reference proteome</keyword>
<dbReference type="Gramene" id="EOY30906">
    <property type="protein sequence ID" value="EOY30906"/>
    <property type="gene ID" value="TCM_037951"/>
</dbReference>
<name>A0A061GMZ3_THECC</name>
<reference evidence="1 2" key="1">
    <citation type="journal article" date="2013" name="Genome Biol.">
        <title>The genome sequence of the most widely cultivated cacao type and its use to identify candidate genes regulating pod color.</title>
        <authorList>
            <person name="Motamayor J.C."/>
            <person name="Mockaitis K."/>
            <person name="Schmutz J."/>
            <person name="Haiminen N."/>
            <person name="Iii D.L."/>
            <person name="Cornejo O."/>
            <person name="Findley S.D."/>
            <person name="Zheng P."/>
            <person name="Utro F."/>
            <person name="Royaert S."/>
            <person name="Saski C."/>
            <person name="Jenkins J."/>
            <person name="Podicheti R."/>
            <person name="Zhao M."/>
            <person name="Scheffler B.E."/>
            <person name="Stack J.C."/>
            <person name="Feltus F.A."/>
            <person name="Mustiga G.M."/>
            <person name="Amores F."/>
            <person name="Phillips W."/>
            <person name="Marelli J.P."/>
            <person name="May G.D."/>
            <person name="Shapiro H."/>
            <person name="Ma J."/>
            <person name="Bustamante C.D."/>
            <person name="Schnell R.J."/>
            <person name="Main D."/>
            <person name="Gilbert D."/>
            <person name="Parida L."/>
            <person name="Kuhn D.N."/>
        </authorList>
    </citation>
    <scope>NUCLEOTIDE SEQUENCE [LARGE SCALE GENOMIC DNA]</scope>
    <source>
        <strain evidence="2">cv. Matina 1-6</strain>
    </source>
</reference>
<sequence length="60" mass="6650">MTATSPEPPLFDTKPSGRIRQLDSVSGIKKLKTFRSIAQNEAARNHSKMKHHSSCIIIST</sequence>
<evidence type="ECO:0000313" key="1">
    <source>
        <dbReference type="EMBL" id="EOY30906.1"/>
    </source>
</evidence>
<organism evidence="1 2">
    <name type="scientific">Theobroma cacao</name>
    <name type="common">Cacao</name>
    <name type="synonym">Cocoa</name>
    <dbReference type="NCBI Taxonomy" id="3641"/>
    <lineage>
        <taxon>Eukaryota</taxon>
        <taxon>Viridiplantae</taxon>
        <taxon>Streptophyta</taxon>
        <taxon>Embryophyta</taxon>
        <taxon>Tracheophyta</taxon>
        <taxon>Spermatophyta</taxon>
        <taxon>Magnoliopsida</taxon>
        <taxon>eudicotyledons</taxon>
        <taxon>Gunneridae</taxon>
        <taxon>Pentapetalae</taxon>
        <taxon>rosids</taxon>
        <taxon>malvids</taxon>
        <taxon>Malvales</taxon>
        <taxon>Malvaceae</taxon>
        <taxon>Byttnerioideae</taxon>
        <taxon>Theobroma</taxon>
    </lineage>
</organism>
<dbReference type="EMBL" id="CM001887">
    <property type="protein sequence ID" value="EOY30906.1"/>
    <property type="molecule type" value="Genomic_DNA"/>
</dbReference>
<dbReference type="InParanoid" id="A0A061GMZ3"/>
<accession>A0A061GMZ3</accession>